<dbReference type="PROSITE" id="PS00217">
    <property type="entry name" value="SUGAR_TRANSPORT_2"/>
    <property type="match status" value="1"/>
</dbReference>
<dbReference type="PROSITE" id="PS50850">
    <property type="entry name" value="MFS"/>
    <property type="match status" value="1"/>
</dbReference>
<keyword evidence="8" id="KW-1185">Reference proteome</keyword>
<evidence type="ECO:0000256" key="2">
    <source>
        <dbReference type="ARBA" id="ARBA00022692"/>
    </source>
</evidence>
<dbReference type="InterPro" id="IPR036259">
    <property type="entry name" value="MFS_trans_sf"/>
</dbReference>
<dbReference type="RefSeq" id="WP_344855899.1">
    <property type="nucleotide sequence ID" value="NZ_BAAAUT010000004.1"/>
</dbReference>
<dbReference type="CDD" id="cd17365">
    <property type="entry name" value="MFS_PcaK_like"/>
    <property type="match status" value="1"/>
</dbReference>
<comment type="subcellular location">
    <subcellularLocation>
        <location evidence="1">Cell membrane</location>
        <topology evidence="1">Multi-pass membrane protein</topology>
    </subcellularLocation>
</comment>
<dbReference type="InterPro" id="IPR005829">
    <property type="entry name" value="Sugar_transporter_CS"/>
</dbReference>
<accession>A0ABP6MPG7</accession>
<keyword evidence="4 5" id="KW-0472">Membrane</keyword>
<proteinExistence type="predicted"/>
<keyword evidence="2 5" id="KW-0812">Transmembrane</keyword>
<dbReference type="EMBL" id="BAAAUT010000004">
    <property type="protein sequence ID" value="GAA3119180.1"/>
    <property type="molecule type" value="Genomic_DNA"/>
</dbReference>
<feature type="transmembrane region" description="Helical" evidence="5">
    <location>
        <begin position="21"/>
        <end position="42"/>
    </location>
</feature>
<evidence type="ECO:0000256" key="1">
    <source>
        <dbReference type="ARBA" id="ARBA00004651"/>
    </source>
</evidence>
<feature type="transmembrane region" description="Helical" evidence="5">
    <location>
        <begin position="62"/>
        <end position="82"/>
    </location>
</feature>
<dbReference type="PANTHER" id="PTHR23508:SF10">
    <property type="entry name" value="CARBOXYLIC ACID TRANSPORTER PROTEIN HOMOLOG"/>
    <property type="match status" value="1"/>
</dbReference>
<protein>
    <submittedName>
        <fullName evidence="7">MFS transporter</fullName>
    </submittedName>
</protein>
<evidence type="ECO:0000259" key="6">
    <source>
        <dbReference type="PROSITE" id="PS50850"/>
    </source>
</evidence>
<gene>
    <name evidence="7" type="ORF">GCM10010466_07570</name>
</gene>
<feature type="transmembrane region" description="Helical" evidence="5">
    <location>
        <begin position="114"/>
        <end position="135"/>
    </location>
</feature>
<feature type="transmembrane region" description="Helical" evidence="5">
    <location>
        <begin position="348"/>
        <end position="370"/>
    </location>
</feature>
<evidence type="ECO:0000313" key="7">
    <source>
        <dbReference type="EMBL" id="GAA3119180.1"/>
    </source>
</evidence>
<reference evidence="8" key="1">
    <citation type="journal article" date="2019" name="Int. J. Syst. Evol. Microbiol.">
        <title>The Global Catalogue of Microorganisms (GCM) 10K type strain sequencing project: providing services to taxonomists for standard genome sequencing and annotation.</title>
        <authorList>
            <consortium name="The Broad Institute Genomics Platform"/>
            <consortium name="The Broad Institute Genome Sequencing Center for Infectious Disease"/>
            <person name="Wu L."/>
            <person name="Ma J."/>
        </authorList>
    </citation>
    <scope>NUCLEOTIDE SEQUENCE [LARGE SCALE GENOMIC DNA]</scope>
    <source>
        <strain evidence="8">JCM 9373</strain>
    </source>
</reference>
<feature type="transmembrane region" description="Helical" evidence="5">
    <location>
        <begin position="258"/>
        <end position="276"/>
    </location>
</feature>
<feature type="transmembrane region" description="Helical" evidence="5">
    <location>
        <begin position="176"/>
        <end position="198"/>
    </location>
</feature>
<sequence length="448" mass="46130">MRTDSAELRTRVDGSPMSRMQWSVIVVCVLLNVVDGFDVLVMSYTSAAVSDEWSLSDSQLGLLLSAGLVGMALGSLLLAPLADRVGRRALILACLVVASAGMLGSALSQDAAQLGLLRVLTGIGVGGILAGSNVIAAEYANGRWRGLAVSLNVVGYAVGATAGGVVTVALQSSSGWRSVFVFGGAGTALLIGVVLFRLPESLDFLLAKPSPGALERLNGLLAAMRQPALESMPESPDRLAAPAPRIRRILTPRLRRDTLLIWAGFFAAMSAFYFVTSWTPKLLVEAGLSVAQGVTWGVLLNLGGVFGTVLLGLLAARFALKRLLVGCALATAVSLVLFVPALSTYGVLLALGALIGLSANGWVAGLYTLALATYPPAVRATGVGWGVGMGRIGSLVSPLAAGGLLDSGWDPGRLYLAAAVVVAVGGLAVYAVRPATARERDPLRSGAR</sequence>
<comment type="caution">
    <text evidence="7">The sequence shown here is derived from an EMBL/GenBank/DDBJ whole genome shotgun (WGS) entry which is preliminary data.</text>
</comment>
<dbReference type="PROSITE" id="PS00216">
    <property type="entry name" value="SUGAR_TRANSPORT_1"/>
    <property type="match status" value="1"/>
</dbReference>
<feature type="transmembrane region" description="Helical" evidence="5">
    <location>
        <begin position="323"/>
        <end position="342"/>
    </location>
</feature>
<dbReference type="InterPro" id="IPR011701">
    <property type="entry name" value="MFS"/>
</dbReference>
<dbReference type="Proteomes" id="UP001500320">
    <property type="component" value="Unassembled WGS sequence"/>
</dbReference>
<evidence type="ECO:0000313" key="8">
    <source>
        <dbReference type="Proteomes" id="UP001500320"/>
    </source>
</evidence>
<name>A0ABP6MPG7_9ACTN</name>
<feature type="transmembrane region" description="Helical" evidence="5">
    <location>
        <begin position="89"/>
        <end position="108"/>
    </location>
</feature>
<keyword evidence="3 5" id="KW-1133">Transmembrane helix</keyword>
<feature type="transmembrane region" description="Helical" evidence="5">
    <location>
        <begin position="414"/>
        <end position="432"/>
    </location>
</feature>
<dbReference type="Pfam" id="PF07690">
    <property type="entry name" value="MFS_1"/>
    <property type="match status" value="1"/>
</dbReference>
<feature type="transmembrane region" description="Helical" evidence="5">
    <location>
        <begin position="296"/>
        <end position="316"/>
    </location>
</feature>
<evidence type="ECO:0000256" key="5">
    <source>
        <dbReference type="SAM" id="Phobius"/>
    </source>
</evidence>
<dbReference type="PANTHER" id="PTHR23508">
    <property type="entry name" value="CARBOXYLIC ACID TRANSPORTER PROTEIN HOMOLOG"/>
    <property type="match status" value="1"/>
</dbReference>
<evidence type="ECO:0000256" key="3">
    <source>
        <dbReference type="ARBA" id="ARBA00022989"/>
    </source>
</evidence>
<organism evidence="7 8">
    <name type="scientific">Planomonospora alba</name>
    <dbReference type="NCBI Taxonomy" id="161354"/>
    <lineage>
        <taxon>Bacteria</taxon>
        <taxon>Bacillati</taxon>
        <taxon>Actinomycetota</taxon>
        <taxon>Actinomycetes</taxon>
        <taxon>Streptosporangiales</taxon>
        <taxon>Streptosporangiaceae</taxon>
        <taxon>Planomonospora</taxon>
    </lineage>
</organism>
<dbReference type="InterPro" id="IPR020846">
    <property type="entry name" value="MFS_dom"/>
</dbReference>
<feature type="transmembrane region" description="Helical" evidence="5">
    <location>
        <begin position="382"/>
        <end position="402"/>
    </location>
</feature>
<dbReference type="SUPFAM" id="SSF103473">
    <property type="entry name" value="MFS general substrate transporter"/>
    <property type="match status" value="1"/>
</dbReference>
<feature type="transmembrane region" description="Helical" evidence="5">
    <location>
        <begin position="147"/>
        <end position="170"/>
    </location>
</feature>
<dbReference type="Gene3D" id="1.20.1250.20">
    <property type="entry name" value="MFS general substrate transporter like domains"/>
    <property type="match status" value="1"/>
</dbReference>
<feature type="domain" description="Major facilitator superfamily (MFS) profile" evidence="6">
    <location>
        <begin position="24"/>
        <end position="437"/>
    </location>
</feature>
<evidence type="ECO:0000256" key="4">
    <source>
        <dbReference type="ARBA" id="ARBA00023136"/>
    </source>
</evidence>